<reference evidence="4" key="1">
    <citation type="journal article" date="2020" name="Stud. Mycol.">
        <title>101 Dothideomycetes genomes: a test case for predicting lifestyles and emergence of pathogens.</title>
        <authorList>
            <person name="Haridas S."/>
            <person name="Albert R."/>
            <person name="Binder M."/>
            <person name="Bloem J."/>
            <person name="Labutti K."/>
            <person name="Salamov A."/>
            <person name="Andreopoulos B."/>
            <person name="Baker S."/>
            <person name="Barry K."/>
            <person name="Bills G."/>
            <person name="Bluhm B."/>
            <person name="Cannon C."/>
            <person name="Castanera R."/>
            <person name="Culley D."/>
            <person name="Daum C."/>
            <person name="Ezra D."/>
            <person name="Gonzalez J."/>
            <person name="Henrissat B."/>
            <person name="Kuo A."/>
            <person name="Liang C."/>
            <person name="Lipzen A."/>
            <person name="Lutzoni F."/>
            <person name="Magnuson J."/>
            <person name="Mondo S."/>
            <person name="Nolan M."/>
            <person name="Ohm R."/>
            <person name="Pangilinan J."/>
            <person name="Park H.-J."/>
            <person name="Ramirez L."/>
            <person name="Alfaro M."/>
            <person name="Sun H."/>
            <person name="Tritt A."/>
            <person name="Yoshinaga Y."/>
            <person name="Zwiers L.-H."/>
            <person name="Turgeon B."/>
            <person name="Goodwin S."/>
            <person name="Spatafora J."/>
            <person name="Crous P."/>
            <person name="Grigoriev I."/>
        </authorList>
    </citation>
    <scope>NUCLEOTIDE SEQUENCE</scope>
    <source>
        <strain evidence="4">CBS 690.94</strain>
    </source>
</reference>
<evidence type="ECO:0000256" key="2">
    <source>
        <dbReference type="ARBA" id="ARBA00022857"/>
    </source>
</evidence>
<dbReference type="GO" id="GO:0005634">
    <property type="term" value="C:nucleus"/>
    <property type="evidence" value="ECO:0007669"/>
    <property type="project" value="TreeGrafter"/>
</dbReference>
<protein>
    <submittedName>
        <fullName evidence="4">NAD(P)-binding protein</fullName>
    </submittedName>
</protein>
<evidence type="ECO:0000256" key="1">
    <source>
        <dbReference type="ARBA" id="ARBA00006328"/>
    </source>
</evidence>
<dbReference type="Pfam" id="PF05368">
    <property type="entry name" value="NmrA"/>
    <property type="match status" value="1"/>
</dbReference>
<keyword evidence="5" id="KW-1185">Reference proteome</keyword>
<name>A0A9P4P9N0_9PLEO</name>
<evidence type="ECO:0000259" key="3">
    <source>
        <dbReference type="Pfam" id="PF05368"/>
    </source>
</evidence>
<dbReference type="Gene3D" id="3.90.25.10">
    <property type="entry name" value="UDP-galactose 4-epimerase, domain 1"/>
    <property type="match status" value="1"/>
</dbReference>
<gene>
    <name evidence="4" type="ORF">P171DRAFT_117364</name>
</gene>
<organism evidence="4 5">
    <name type="scientific">Karstenula rhodostoma CBS 690.94</name>
    <dbReference type="NCBI Taxonomy" id="1392251"/>
    <lineage>
        <taxon>Eukaryota</taxon>
        <taxon>Fungi</taxon>
        <taxon>Dikarya</taxon>
        <taxon>Ascomycota</taxon>
        <taxon>Pezizomycotina</taxon>
        <taxon>Dothideomycetes</taxon>
        <taxon>Pleosporomycetidae</taxon>
        <taxon>Pleosporales</taxon>
        <taxon>Massarineae</taxon>
        <taxon>Didymosphaeriaceae</taxon>
        <taxon>Karstenula</taxon>
    </lineage>
</organism>
<comment type="caution">
    <text evidence="4">The sequence shown here is derived from an EMBL/GenBank/DDBJ whole genome shotgun (WGS) entry which is preliminary data.</text>
</comment>
<keyword evidence="2" id="KW-0521">NADP</keyword>
<dbReference type="PANTHER" id="PTHR42748">
    <property type="entry name" value="NITROGEN METABOLITE REPRESSION PROTEIN NMRA FAMILY MEMBER"/>
    <property type="match status" value="1"/>
</dbReference>
<dbReference type="SUPFAM" id="SSF51735">
    <property type="entry name" value="NAD(P)-binding Rossmann-fold domains"/>
    <property type="match status" value="1"/>
</dbReference>
<evidence type="ECO:0000313" key="4">
    <source>
        <dbReference type="EMBL" id="KAF2440041.1"/>
    </source>
</evidence>
<dbReference type="InterPro" id="IPR051164">
    <property type="entry name" value="NmrA-like_oxidored"/>
</dbReference>
<feature type="domain" description="NmrA-like" evidence="3">
    <location>
        <begin position="57"/>
        <end position="358"/>
    </location>
</feature>
<proteinExistence type="inferred from homology"/>
<dbReference type="PANTHER" id="PTHR42748:SF11">
    <property type="entry name" value="NMRA-LIKE DOMAIN-CONTAINING PROTEIN"/>
    <property type="match status" value="1"/>
</dbReference>
<sequence length="366" mass="40428">MVARCKDIKRTLNFPRMQSLQQPSLSQLFAFGLQQPLSQNLLLHPRFSKNNTTTMAKQRLVVFGATGNQGGSVSRAVLDDPELSKRYAVRAITRDTSTAKAQDLKSRGADVVAADLDDPFSLPAALHGANFVFAITATSYEGHTRTIETRQATALIDEAIKQGASYIIWSSMSHPAKISSGKLAHAVHFDVKAEIETYLRAQPVKSAFFAPGSFMQNFTTMMAPRPSPANDGSYVLANVQRPETRLPLIDVTESGAWVSAILADPEAYDGAFFAAAEGLYSQVEIAEVLSRVSGKTVRHVQVDDEVYKGYLPEASREMLFEMNLLFREYGYYGESMERDVQWAKEQARGTLTGLEGFLRRIGWGLE</sequence>
<dbReference type="CDD" id="cd05251">
    <property type="entry name" value="NmrA_like_SDR_a"/>
    <property type="match status" value="1"/>
</dbReference>
<dbReference type="Proteomes" id="UP000799764">
    <property type="component" value="Unassembled WGS sequence"/>
</dbReference>
<evidence type="ECO:0000313" key="5">
    <source>
        <dbReference type="Proteomes" id="UP000799764"/>
    </source>
</evidence>
<dbReference type="OrthoDB" id="300709at2759"/>
<dbReference type="InterPro" id="IPR008030">
    <property type="entry name" value="NmrA-like"/>
</dbReference>
<dbReference type="Gene3D" id="3.40.50.720">
    <property type="entry name" value="NAD(P)-binding Rossmann-like Domain"/>
    <property type="match status" value="1"/>
</dbReference>
<comment type="similarity">
    <text evidence="1">Belongs to the NmrA-type oxidoreductase family.</text>
</comment>
<accession>A0A9P4P9N0</accession>
<dbReference type="InterPro" id="IPR036291">
    <property type="entry name" value="NAD(P)-bd_dom_sf"/>
</dbReference>
<dbReference type="EMBL" id="MU001508">
    <property type="protein sequence ID" value="KAF2440041.1"/>
    <property type="molecule type" value="Genomic_DNA"/>
</dbReference>
<dbReference type="AlphaFoldDB" id="A0A9P4P9N0"/>